<evidence type="ECO:0000313" key="2">
    <source>
        <dbReference type="Proteomes" id="UP000230055"/>
    </source>
</evidence>
<evidence type="ECO:0000313" key="1">
    <source>
        <dbReference type="EMBL" id="PIY91020.1"/>
    </source>
</evidence>
<protein>
    <submittedName>
        <fullName evidence="1">Uncharacterized protein</fullName>
    </submittedName>
</protein>
<dbReference type="AlphaFoldDB" id="A0A2M7R891"/>
<reference evidence="2" key="1">
    <citation type="submission" date="2017-09" db="EMBL/GenBank/DDBJ databases">
        <title>Depth-based differentiation of microbial function through sediment-hosted aquifers and enrichment of novel symbionts in the deep terrestrial subsurface.</title>
        <authorList>
            <person name="Probst A.J."/>
            <person name="Ladd B."/>
            <person name="Jarett J.K."/>
            <person name="Geller-Mcgrath D.E."/>
            <person name="Sieber C.M.K."/>
            <person name="Emerson J.B."/>
            <person name="Anantharaman K."/>
            <person name="Thomas B.C."/>
            <person name="Malmstrom R."/>
            <person name="Stieglmeier M."/>
            <person name="Klingl A."/>
            <person name="Woyke T."/>
            <person name="Ryan C.M."/>
            <person name="Banfield J.F."/>
        </authorList>
    </citation>
    <scope>NUCLEOTIDE SEQUENCE [LARGE SCALE GENOMIC DNA]</scope>
</reference>
<dbReference type="SUPFAM" id="SSF46689">
    <property type="entry name" value="Homeodomain-like"/>
    <property type="match status" value="1"/>
</dbReference>
<sequence>MARLKDREKALALRKQEMSYSQIKKILGVSKSTLSYWLRNYPLSGQRIKRLQRMGARRSEHAIEKFRETMRRKREKRLEQFCKEEKKLIFPLTNRENLLAGLFLYWGEGSKNPFTELAISNTDPSVIKFFITWLIKILKVPKEKLKVQLHLYKDMAIEKGIQFWSKTLNIPFNQFTKPYIKKTSSMRINHKGGFGHGTCKVRVGGAELAEKMHMAIKAIADKYNKMGT</sequence>
<dbReference type="InterPro" id="IPR009057">
    <property type="entry name" value="Homeodomain-like_sf"/>
</dbReference>
<accession>A0A2M7R891</accession>
<name>A0A2M7R891_9BACT</name>
<gene>
    <name evidence="1" type="ORF">COY72_00380</name>
</gene>
<proteinExistence type="predicted"/>
<dbReference type="Proteomes" id="UP000230055">
    <property type="component" value="Unassembled WGS sequence"/>
</dbReference>
<dbReference type="Pfam" id="PF13384">
    <property type="entry name" value="HTH_23"/>
    <property type="match status" value="1"/>
</dbReference>
<organism evidence="1 2">
    <name type="scientific">Candidatus Nealsonbacteria bacterium CG_4_10_14_0_8_um_filter_35_10</name>
    <dbReference type="NCBI Taxonomy" id="1974683"/>
    <lineage>
        <taxon>Bacteria</taxon>
        <taxon>Candidatus Nealsoniibacteriota</taxon>
    </lineage>
</organism>
<dbReference type="EMBL" id="PFLX01000010">
    <property type="protein sequence ID" value="PIY91020.1"/>
    <property type="molecule type" value="Genomic_DNA"/>
</dbReference>
<dbReference type="Gene3D" id="1.10.10.60">
    <property type="entry name" value="Homeodomain-like"/>
    <property type="match status" value="1"/>
</dbReference>
<comment type="caution">
    <text evidence="1">The sequence shown here is derived from an EMBL/GenBank/DDBJ whole genome shotgun (WGS) entry which is preliminary data.</text>
</comment>